<accession>A0A3B0YXE5</accession>
<evidence type="ECO:0000313" key="1">
    <source>
        <dbReference type="EMBL" id="VAW85715.1"/>
    </source>
</evidence>
<organism evidence="1">
    <name type="scientific">hydrothermal vent metagenome</name>
    <dbReference type="NCBI Taxonomy" id="652676"/>
    <lineage>
        <taxon>unclassified sequences</taxon>
        <taxon>metagenomes</taxon>
        <taxon>ecological metagenomes</taxon>
    </lineage>
</organism>
<name>A0A3B0YXE5_9ZZZZ</name>
<reference evidence="1" key="1">
    <citation type="submission" date="2018-06" db="EMBL/GenBank/DDBJ databases">
        <authorList>
            <person name="Zhirakovskaya E."/>
        </authorList>
    </citation>
    <scope>NUCLEOTIDE SEQUENCE</scope>
</reference>
<sequence>MVFILKFHENSYNSVKNPAGINDKIVWEFVDSENATCCRRGEGSYVFPRWRLTAIKLSHILLT</sequence>
<dbReference type="AlphaFoldDB" id="A0A3B0YXE5"/>
<protein>
    <submittedName>
        <fullName evidence="1">Uncharacterized protein</fullName>
    </submittedName>
</protein>
<proteinExistence type="predicted"/>
<dbReference type="EMBL" id="UOFP01000105">
    <property type="protein sequence ID" value="VAW85715.1"/>
    <property type="molecule type" value="Genomic_DNA"/>
</dbReference>
<gene>
    <name evidence="1" type="ORF">MNBD_GAMMA18-514</name>
</gene>